<dbReference type="EMBL" id="JAUKTV010000007">
    <property type="protein sequence ID" value="KAK0735498.1"/>
    <property type="molecule type" value="Genomic_DNA"/>
</dbReference>
<dbReference type="AlphaFoldDB" id="A0AA40EH51"/>
<comment type="caution">
    <text evidence="2">The sequence shown here is derived from an EMBL/GenBank/DDBJ whole genome shotgun (WGS) entry which is preliminary data.</text>
</comment>
<evidence type="ECO:0000313" key="2">
    <source>
        <dbReference type="EMBL" id="KAK0735498.1"/>
    </source>
</evidence>
<name>A0AA40EH51_9PEZI</name>
<accession>A0AA40EH51</accession>
<dbReference type="Proteomes" id="UP001172159">
    <property type="component" value="Unassembled WGS sequence"/>
</dbReference>
<evidence type="ECO:0000313" key="3">
    <source>
        <dbReference type="Proteomes" id="UP001172159"/>
    </source>
</evidence>
<evidence type="ECO:0000256" key="1">
    <source>
        <dbReference type="SAM" id="MobiDB-lite"/>
    </source>
</evidence>
<proteinExistence type="predicted"/>
<reference evidence="2" key="1">
    <citation type="submission" date="2023-06" db="EMBL/GenBank/DDBJ databases">
        <title>Genome-scale phylogeny and comparative genomics of the fungal order Sordariales.</title>
        <authorList>
            <consortium name="Lawrence Berkeley National Laboratory"/>
            <person name="Hensen N."/>
            <person name="Bonometti L."/>
            <person name="Westerberg I."/>
            <person name="Brannstrom I.O."/>
            <person name="Guillou S."/>
            <person name="Cros-Aarteil S."/>
            <person name="Calhoun S."/>
            <person name="Haridas S."/>
            <person name="Kuo A."/>
            <person name="Mondo S."/>
            <person name="Pangilinan J."/>
            <person name="Riley R."/>
            <person name="Labutti K."/>
            <person name="Andreopoulos B."/>
            <person name="Lipzen A."/>
            <person name="Chen C."/>
            <person name="Yanf M."/>
            <person name="Daum C."/>
            <person name="Ng V."/>
            <person name="Clum A."/>
            <person name="Steindorff A."/>
            <person name="Ohm R."/>
            <person name="Martin F."/>
            <person name="Silar P."/>
            <person name="Natvig D."/>
            <person name="Lalanne C."/>
            <person name="Gautier V."/>
            <person name="Ament-Velasquez S.L."/>
            <person name="Kruys A."/>
            <person name="Hutchinson M.I."/>
            <person name="Powell A.J."/>
            <person name="Barry K."/>
            <person name="Miller A.N."/>
            <person name="Grigoriev I.V."/>
            <person name="Debuchy R."/>
            <person name="Gladieux P."/>
            <person name="Thoren M.H."/>
            <person name="Johannesson H."/>
        </authorList>
    </citation>
    <scope>NUCLEOTIDE SEQUENCE</scope>
    <source>
        <strain evidence="2">CBS 540.89</strain>
    </source>
</reference>
<sequence>MSEVEECLDAIVANVKPPSNFETKFSAVETVRKIFKSVLMANGMVGHEVRKDAWGWEDRMVGLLGMFTEEELVKLCHWEMPGENGTVTWVEKLEELKRLADGYGIFEGLGEALEYLEGEGDEEEGEDEEGEEEEEGDDEGGVEGW</sequence>
<organism evidence="2 3">
    <name type="scientific">Apiosordaria backusii</name>
    <dbReference type="NCBI Taxonomy" id="314023"/>
    <lineage>
        <taxon>Eukaryota</taxon>
        <taxon>Fungi</taxon>
        <taxon>Dikarya</taxon>
        <taxon>Ascomycota</taxon>
        <taxon>Pezizomycotina</taxon>
        <taxon>Sordariomycetes</taxon>
        <taxon>Sordariomycetidae</taxon>
        <taxon>Sordariales</taxon>
        <taxon>Lasiosphaeriaceae</taxon>
        <taxon>Apiosordaria</taxon>
    </lineage>
</organism>
<gene>
    <name evidence="2" type="ORF">B0T21DRAFT_393525</name>
</gene>
<protein>
    <submittedName>
        <fullName evidence="2">Uncharacterized protein</fullName>
    </submittedName>
</protein>
<feature type="region of interest" description="Disordered" evidence="1">
    <location>
        <begin position="115"/>
        <end position="145"/>
    </location>
</feature>
<keyword evidence="3" id="KW-1185">Reference proteome</keyword>